<evidence type="ECO:0000256" key="9">
    <source>
        <dbReference type="ARBA" id="ARBA00051722"/>
    </source>
</evidence>
<keyword evidence="14" id="KW-1185">Reference proteome</keyword>
<keyword evidence="7" id="KW-0449">Lipoprotein</keyword>
<dbReference type="Proteomes" id="UP000192257">
    <property type="component" value="Unassembled WGS sequence"/>
</dbReference>
<proteinExistence type="inferred from homology"/>
<dbReference type="GeneID" id="39990807"/>
<keyword evidence="5" id="KW-0904">Protein phosphatase</keyword>
<gene>
    <name evidence="13" type="ORF">TM35_000631120</name>
</gene>
<dbReference type="CDD" id="cd14500">
    <property type="entry name" value="PTP-IVa"/>
    <property type="match status" value="1"/>
</dbReference>
<dbReference type="InterPro" id="IPR050561">
    <property type="entry name" value="PTP"/>
</dbReference>
<evidence type="ECO:0000256" key="1">
    <source>
        <dbReference type="ARBA" id="ARBA00009580"/>
    </source>
</evidence>
<dbReference type="GO" id="GO:0004725">
    <property type="term" value="F:protein tyrosine phosphatase activity"/>
    <property type="evidence" value="ECO:0007669"/>
    <property type="project" value="UniProtKB-EC"/>
</dbReference>
<evidence type="ECO:0000256" key="4">
    <source>
        <dbReference type="ARBA" id="ARBA00022801"/>
    </source>
</evidence>
<reference evidence="13 14" key="1">
    <citation type="submission" date="2017-03" db="EMBL/GenBank/DDBJ databases">
        <title>An alternative strategy for trypanosome survival in the mammalian bloodstream revealed through genome and transcriptome analysis of the ubiquitous bovine parasite Trypanosoma (Megatrypanum) theileri.</title>
        <authorList>
            <person name="Kelly S."/>
            <person name="Ivens A."/>
            <person name="Mott A."/>
            <person name="O'Neill E."/>
            <person name="Emms D."/>
            <person name="Macleod O."/>
            <person name="Voorheis P."/>
            <person name="Matthews J."/>
            <person name="Matthews K."/>
            <person name="Carrington M."/>
        </authorList>
    </citation>
    <scope>NUCLEOTIDE SEQUENCE [LARGE SCALE GENOMIC DNA]</scope>
    <source>
        <strain evidence="13">Edinburgh</strain>
    </source>
</reference>
<evidence type="ECO:0000256" key="6">
    <source>
        <dbReference type="ARBA" id="ARBA00023157"/>
    </source>
</evidence>
<dbReference type="Gene3D" id="3.90.190.10">
    <property type="entry name" value="Protein tyrosine phosphatase superfamily"/>
    <property type="match status" value="1"/>
</dbReference>
<evidence type="ECO:0000256" key="2">
    <source>
        <dbReference type="ARBA" id="ARBA00013064"/>
    </source>
</evidence>
<keyword evidence="8" id="KW-0636">Prenylation</keyword>
<dbReference type="EC" id="3.1.3.48" evidence="2"/>
<keyword evidence="6" id="KW-1015">Disulfide bond</keyword>
<dbReference type="AlphaFoldDB" id="A0A1X0NFW2"/>
<evidence type="ECO:0000313" key="13">
    <source>
        <dbReference type="EMBL" id="ORC83612.1"/>
    </source>
</evidence>
<evidence type="ECO:0000256" key="7">
    <source>
        <dbReference type="ARBA" id="ARBA00023288"/>
    </source>
</evidence>
<evidence type="ECO:0000256" key="10">
    <source>
        <dbReference type="ARBA" id="ARBA00073125"/>
    </source>
</evidence>
<accession>A0A1X0NFW2</accession>
<feature type="domain" description="Tyrosine-protein phosphatase" evidence="11">
    <location>
        <begin position="15"/>
        <end position="172"/>
    </location>
</feature>
<evidence type="ECO:0000256" key="3">
    <source>
        <dbReference type="ARBA" id="ARBA00022481"/>
    </source>
</evidence>
<dbReference type="SMART" id="SM00404">
    <property type="entry name" value="PTPc_motif"/>
    <property type="match status" value="1"/>
</dbReference>
<dbReference type="InterPro" id="IPR003595">
    <property type="entry name" value="Tyr_Pase_cat"/>
</dbReference>
<evidence type="ECO:0000259" key="11">
    <source>
        <dbReference type="PROSITE" id="PS50054"/>
    </source>
</evidence>
<dbReference type="InterPro" id="IPR020422">
    <property type="entry name" value="TYR_PHOSPHATASE_DUAL_dom"/>
</dbReference>
<dbReference type="EMBL" id="NBCO01000063">
    <property type="protein sequence ID" value="ORC83612.1"/>
    <property type="molecule type" value="Genomic_DNA"/>
</dbReference>
<comment type="catalytic activity">
    <reaction evidence="9">
        <text>O-phospho-L-tyrosyl-[protein] + H2O = L-tyrosyl-[protein] + phosphate</text>
        <dbReference type="Rhea" id="RHEA:10684"/>
        <dbReference type="Rhea" id="RHEA-COMP:10136"/>
        <dbReference type="Rhea" id="RHEA-COMP:20101"/>
        <dbReference type="ChEBI" id="CHEBI:15377"/>
        <dbReference type="ChEBI" id="CHEBI:43474"/>
        <dbReference type="ChEBI" id="CHEBI:46858"/>
        <dbReference type="ChEBI" id="CHEBI:61978"/>
        <dbReference type="EC" id="3.1.3.48"/>
    </reaction>
</comment>
<dbReference type="OrthoDB" id="5632at2759"/>
<dbReference type="PROSITE" id="PS50056">
    <property type="entry name" value="TYR_PHOSPHATASE_2"/>
    <property type="match status" value="1"/>
</dbReference>
<dbReference type="InterPro" id="IPR000340">
    <property type="entry name" value="Dual-sp_phosphatase_cat-dom"/>
</dbReference>
<dbReference type="InterPro" id="IPR029021">
    <property type="entry name" value="Prot-tyrosine_phosphatase-like"/>
</dbReference>
<evidence type="ECO:0000256" key="5">
    <source>
        <dbReference type="ARBA" id="ARBA00022912"/>
    </source>
</evidence>
<dbReference type="InterPro" id="IPR000387">
    <property type="entry name" value="Tyr_Pase_dom"/>
</dbReference>
<feature type="domain" description="Tyrosine specific protein phosphatases" evidence="12">
    <location>
        <begin position="86"/>
        <end position="159"/>
    </location>
</feature>
<keyword evidence="3" id="KW-0488">Methylation</keyword>
<comment type="similarity">
    <text evidence="1">Belongs to the protein-tyrosine phosphatase family.</text>
</comment>
<dbReference type="VEuPathDB" id="TriTrypDB:TM35_000631120"/>
<evidence type="ECO:0000259" key="12">
    <source>
        <dbReference type="PROSITE" id="PS50056"/>
    </source>
</evidence>
<dbReference type="SUPFAM" id="SSF52799">
    <property type="entry name" value="(Phosphotyrosine protein) phosphatases II"/>
    <property type="match status" value="1"/>
</dbReference>
<sequence>MDVNCTVIDCPDRKKPTRTLFHLLILDAPTPSNLPMYVKALQRRQVRHLVRVCGPTYDAALVEKSGIDVHSWPFDDGAPPPKTVLESWFHLLDAAKVQLDSGVATEPTSIAIHCVAGLGRAPILVAVALVEYGGMSALDAIALIREKRRGAINQTQLHWLMKYKRREENGGNCSVM</sequence>
<organism evidence="13 14">
    <name type="scientific">Trypanosoma theileri</name>
    <dbReference type="NCBI Taxonomy" id="67003"/>
    <lineage>
        <taxon>Eukaryota</taxon>
        <taxon>Discoba</taxon>
        <taxon>Euglenozoa</taxon>
        <taxon>Kinetoplastea</taxon>
        <taxon>Metakinetoplastina</taxon>
        <taxon>Trypanosomatida</taxon>
        <taxon>Trypanosomatidae</taxon>
        <taxon>Trypanosoma</taxon>
    </lineage>
</organism>
<dbReference type="RefSeq" id="XP_028877678.1">
    <property type="nucleotide sequence ID" value="XM_029031027.1"/>
</dbReference>
<evidence type="ECO:0000256" key="8">
    <source>
        <dbReference type="ARBA" id="ARBA00023289"/>
    </source>
</evidence>
<name>A0A1X0NFW2_9TRYP</name>
<keyword evidence="4" id="KW-0378">Hydrolase</keyword>
<evidence type="ECO:0000313" key="14">
    <source>
        <dbReference type="Proteomes" id="UP000192257"/>
    </source>
</evidence>
<dbReference type="GO" id="GO:0005737">
    <property type="term" value="C:cytoplasm"/>
    <property type="evidence" value="ECO:0007669"/>
    <property type="project" value="UniProtKB-ARBA"/>
</dbReference>
<comment type="caution">
    <text evidence="13">The sequence shown here is derived from an EMBL/GenBank/DDBJ whole genome shotgun (WGS) entry which is preliminary data.</text>
</comment>
<protein>
    <recommendedName>
        <fullName evidence="10">Protein tyrosine phosphatase PRL-1</fullName>
        <ecNumber evidence="2">3.1.3.48</ecNumber>
    </recommendedName>
</protein>
<dbReference type="PROSITE" id="PS50054">
    <property type="entry name" value="TYR_PHOSPHATASE_DUAL"/>
    <property type="match status" value="1"/>
</dbReference>
<dbReference type="Pfam" id="PF00782">
    <property type="entry name" value="DSPc"/>
    <property type="match status" value="1"/>
</dbReference>
<dbReference type="PANTHER" id="PTHR23339">
    <property type="entry name" value="TYROSINE SPECIFIC PROTEIN PHOSPHATASE AND DUAL SPECIFICITY PROTEIN PHOSPHATASE"/>
    <property type="match status" value="1"/>
</dbReference>
<dbReference type="FunFam" id="3.90.190.10:FF:000086">
    <property type="entry name" value="Protein tyrosine phosphatase-like protein"/>
    <property type="match status" value="1"/>
</dbReference>